<dbReference type="SUPFAM" id="SSF48726">
    <property type="entry name" value="Immunoglobulin"/>
    <property type="match status" value="2"/>
</dbReference>
<evidence type="ECO:0000256" key="5">
    <source>
        <dbReference type="SAM" id="SignalP"/>
    </source>
</evidence>
<dbReference type="InterPro" id="IPR052598">
    <property type="entry name" value="IgSF_CEA-related"/>
</dbReference>
<keyword evidence="1 5" id="KW-0732">Signal</keyword>
<comment type="caution">
    <text evidence="7">The sequence shown here is derived from an EMBL/GenBank/DDBJ whole genome shotgun (WGS) entry which is preliminary data.</text>
</comment>
<dbReference type="PANTHER" id="PTHR44337:SF20">
    <property type="entry name" value="CARCINOEMBRYONIC ANTIGEN-RELATED CELL ADHESION MOLECULE 5-RELATED"/>
    <property type="match status" value="1"/>
</dbReference>
<feature type="chain" id="PRO_5035873808" description="Ig-like domain-containing protein" evidence="5">
    <location>
        <begin position="20"/>
        <end position="220"/>
    </location>
</feature>
<keyword evidence="4" id="KW-0393">Immunoglobulin domain</keyword>
<dbReference type="InterPro" id="IPR013783">
    <property type="entry name" value="Ig-like_fold"/>
</dbReference>
<feature type="domain" description="Ig-like" evidence="6">
    <location>
        <begin position="129"/>
        <end position="218"/>
    </location>
</feature>
<sequence length="220" mass="22835">MDMRLFELVLLSVIGFCSGENVLPPGPMNGALGESVMFNTSIGSAGPFITIIWNFNGGSGSGSVLVVTVTPGGTTPTPGYLGRISVNNITGSMELRELTLGDTGTYTVNLVPNIGDALNGETTLNVYEPVSNVTVSANATDLVELNDTVSLTCSASGSSLSYQWRNGSSDITAGGRVQLSDGGRILTISSVLRSDRGPLYCIAHNVVSTGTSDPFYLNIS</sequence>
<dbReference type="InterPro" id="IPR003599">
    <property type="entry name" value="Ig_sub"/>
</dbReference>
<dbReference type="PANTHER" id="PTHR44337">
    <property type="entry name" value="CARCINOEMBRYONIC ANTIGEN-RELATED CELL ADHESION MOLECULE 8"/>
    <property type="match status" value="1"/>
</dbReference>
<gene>
    <name evidence="7" type="ORF">JZ751_028226</name>
</gene>
<dbReference type="Gene3D" id="2.60.40.10">
    <property type="entry name" value="Immunoglobulins"/>
    <property type="match status" value="2"/>
</dbReference>
<keyword evidence="2" id="KW-1015">Disulfide bond</keyword>
<keyword evidence="3" id="KW-0325">Glycoprotein</keyword>
<dbReference type="AlphaFoldDB" id="A0A8T2NBQ1"/>
<evidence type="ECO:0000313" key="7">
    <source>
        <dbReference type="EMBL" id="KAG9337729.1"/>
    </source>
</evidence>
<accession>A0A8T2NBQ1</accession>
<reference evidence="7" key="1">
    <citation type="thesis" date="2021" institute="BYU ScholarsArchive" country="Provo, UT, USA">
        <title>Applications of and Algorithms for Genome Assembly and Genomic Analyses with an Emphasis on Marine Teleosts.</title>
        <authorList>
            <person name="Pickett B.D."/>
        </authorList>
    </citation>
    <scope>NUCLEOTIDE SEQUENCE</scope>
    <source>
        <strain evidence="7">HI-2016</strain>
    </source>
</reference>
<dbReference type="InterPro" id="IPR013106">
    <property type="entry name" value="Ig_V-set"/>
</dbReference>
<dbReference type="PROSITE" id="PS50835">
    <property type="entry name" value="IG_LIKE"/>
    <property type="match status" value="1"/>
</dbReference>
<dbReference type="SMART" id="SM00409">
    <property type="entry name" value="IG"/>
    <property type="match status" value="2"/>
</dbReference>
<dbReference type="InterPro" id="IPR007110">
    <property type="entry name" value="Ig-like_dom"/>
</dbReference>
<evidence type="ECO:0000256" key="4">
    <source>
        <dbReference type="ARBA" id="ARBA00023319"/>
    </source>
</evidence>
<protein>
    <recommendedName>
        <fullName evidence="6">Ig-like domain-containing protein</fullName>
    </recommendedName>
</protein>
<dbReference type="Pfam" id="PF07686">
    <property type="entry name" value="V-set"/>
    <property type="match status" value="1"/>
</dbReference>
<evidence type="ECO:0000313" key="8">
    <source>
        <dbReference type="Proteomes" id="UP000824540"/>
    </source>
</evidence>
<dbReference type="Proteomes" id="UP000824540">
    <property type="component" value="Unassembled WGS sequence"/>
</dbReference>
<organism evidence="7 8">
    <name type="scientific">Albula glossodonta</name>
    <name type="common">roundjaw bonefish</name>
    <dbReference type="NCBI Taxonomy" id="121402"/>
    <lineage>
        <taxon>Eukaryota</taxon>
        <taxon>Metazoa</taxon>
        <taxon>Chordata</taxon>
        <taxon>Craniata</taxon>
        <taxon>Vertebrata</taxon>
        <taxon>Euteleostomi</taxon>
        <taxon>Actinopterygii</taxon>
        <taxon>Neopterygii</taxon>
        <taxon>Teleostei</taxon>
        <taxon>Albuliformes</taxon>
        <taxon>Albulidae</taxon>
        <taxon>Albula</taxon>
    </lineage>
</organism>
<keyword evidence="8" id="KW-1185">Reference proteome</keyword>
<dbReference type="InterPro" id="IPR036179">
    <property type="entry name" value="Ig-like_dom_sf"/>
</dbReference>
<evidence type="ECO:0000256" key="2">
    <source>
        <dbReference type="ARBA" id="ARBA00023157"/>
    </source>
</evidence>
<feature type="signal peptide" evidence="5">
    <location>
        <begin position="1"/>
        <end position="19"/>
    </location>
</feature>
<evidence type="ECO:0000256" key="3">
    <source>
        <dbReference type="ARBA" id="ARBA00023180"/>
    </source>
</evidence>
<feature type="non-terminal residue" evidence="7">
    <location>
        <position position="1"/>
    </location>
</feature>
<name>A0A8T2NBQ1_9TELE</name>
<proteinExistence type="predicted"/>
<dbReference type="EMBL" id="JAFBMS010000081">
    <property type="protein sequence ID" value="KAG9337729.1"/>
    <property type="molecule type" value="Genomic_DNA"/>
</dbReference>
<dbReference type="OrthoDB" id="6159398at2759"/>
<evidence type="ECO:0000256" key="1">
    <source>
        <dbReference type="ARBA" id="ARBA00022729"/>
    </source>
</evidence>
<dbReference type="Pfam" id="PF13927">
    <property type="entry name" value="Ig_3"/>
    <property type="match status" value="1"/>
</dbReference>
<evidence type="ECO:0000259" key="6">
    <source>
        <dbReference type="PROSITE" id="PS50835"/>
    </source>
</evidence>